<dbReference type="EMBL" id="JAMPKX010000009">
    <property type="protein sequence ID" value="MEP0948857.1"/>
    <property type="molecule type" value="Genomic_DNA"/>
</dbReference>
<evidence type="ECO:0000313" key="3">
    <source>
        <dbReference type="EMBL" id="MEP0948857.1"/>
    </source>
</evidence>
<dbReference type="PANTHER" id="PTHR40057:SF1">
    <property type="entry name" value="SLR1162 PROTEIN"/>
    <property type="match status" value="1"/>
</dbReference>
<dbReference type="InterPro" id="IPR007138">
    <property type="entry name" value="ABM_dom"/>
</dbReference>
<keyword evidence="1" id="KW-0812">Transmembrane</keyword>
<dbReference type="SUPFAM" id="SSF54909">
    <property type="entry name" value="Dimeric alpha+beta barrel"/>
    <property type="match status" value="1"/>
</dbReference>
<comment type="caution">
    <text evidence="3">The sequence shown here is derived from an EMBL/GenBank/DDBJ whole genome shotgun (WGS) entry which is preliminary data.</text>
</comment>
<keyword evidence="3" id="KW-0503">Monooxygenase</keyword>
<feature type="domain" description="ABM" evidence="2">
    <location>
        <begin position="7"/>
        <end position="97"/>
    </location>
</feature>
<dbReference type="PANTHER" id="PTHR40057">
    <property type="entry name" value="SLR1162 PROTEIN"/>
    <property type="match status" value="1"/>
</dbReference>
<name>A0ABV0KAB3_9CYAN</name>
<accession>A0ABV0KAB3</accession>
<protein>
    <submittedName>
        <fullName evidence="3">Antibiotic biosynthesis monooxygenase</fullName>
    </submittedName>
</protein>
<dbReference type="PROSITE" id="PS51725">
    <property type="entry name" value="ABM"/>
    <property type="match status" value="1"/>
</dbReference>
<keyword evidence="1" id="KW-1133">Transmembrane helix</keyword>
<proteinExistence type="predicted"/>
<gene>
    <name evidence="3" type="ORF">NC992_18385</name>
</gene>
<dbReference type="Proteomes" id="UP001482513">
    <property type="component" value="Unassembled WGS sequence"/>
</dbReference>
<evidence type="ECO:0000259" key="2">
    <source>
        <dbReference type="PROSITE" id="PS51725"/>
    </source>
</evidence>
<organism evidence="3 4">
    <name type="scientific">Leptolyngbya subtilissima DQ-A4</name>
    <dbReference type="NCBI Taxonomy" id="2933933"/>
    <lineage>
        <taxon>Bacteria</taxon>
        <taxon>Bacillati</taxon>
        <taxon>Cyanobacteriota</taxon>
        <taxon>Cyanophyceae</taxon>
        <taxon>Leptolyngbyales</taxon>
        <taxon>Leptolyngbyaceae</taxon>
        <taxon>Leptolyngbya group</taxon>
        <taxon>Leptolyngbya</taxon>
    </lineage>
</organism>
<dbReference type="GO" id="GO:0004497">
    <property type="term" value="F:monooxygenase activity"/>
    <property type="evidence" value="ECO:0007669"/>
    <property type="project" value="UniProtKB-KW"/>
</dbReference>
<dbReference type="Pfam" id="PF03992">
    <property type="entry name" value="ABM"/>
    <property type="match status" value="1"/>
</dbReference>
<dbReference type="RefSeq" id="WP_190694593.1">
    <property type="nucleotide sequence ID" value="NZ_JAMPKX010000009.1"/>
</dbReference>
<sequence length="183" mass="20684">MISDPPVTVDVMQSVRPGKDREFETLLEKIIGTASTFEGYLGSSVFRPNEQNPSEYRIIFKFDRLENLKHWENSTARQKFLSVAKKLTVDDGTFSIITGLETWFTLPAKPGVKPPARYKMVLVSGVAIFAINQVLVLLPKAWLAPFPPLVQLLILVFITTALMTYVVMPRLTKLLASWLYPQL</sequence>
<keyword evidence="3" id="KW-0560">Oxidoreductase</keyword>
<feature type="transmembrane region" description="Helical" evidence="1">
    <location>
        <begin position="121"/>
        <end position="143"/>
    </location>
</feature>
<dbReference type="InterPro" id="IPR011008">
    <property type="entry name" value="Dimeric_a/b-barrel"/>
</dbReference>
<reference evidence="3 4" key="1">
    <citation type="submission" date="2022-04" db="EMBL/GenBank/DDBJ databases">
        <title>Positive selection, recombination, and allopatry shape intraspecific diversity of widespread and dominant cyanobacteria.</title>
        <authorList>
            <person name="Wei J."/>
            <person name="Shu W."/>
            <person name="Hu C."/>
        </authorList>
    </citation>
    <scope>NUCLEOTIDE SEQUENCE [LARGE SCALE GENOMIC DNA]</scope>
    <source>
        <strain evidence="3 4">DQ-A4</strain>
    </source>
</reference>
<keyword evidence="1" id="KW-0472">Membrane</keyword>
<dbReference type="InterPro" id="IPR038762">
    <property type="entry name" value="ABM_predict"/>
</dbReference>
<keyword evidence="4" id="KW-1185">Reference proteome</keyword>
<evidence type="ECO:0000256" key="1">
    <source>
        <dbReference type="SAM" id="Phobius"/>
    </source>
</evidence>
<dbReference type="Gene3D" id="3.30.70.100">
    <property type="match status" value="1"/>
</dbReference>
<feature type="transmembrane region" description="Helical" evidence="1">
    <location>
        <begin position="149"/>
        <end position="168"/>
    </location>
</feature>
<evidence type="ECO:0000313" key="4">
    <source>
        <dbReference type="Proteomes" id="UP001482513"/>
    </source>
</evidence>